<evidence type="ECO:0000313" key="1">
    <source>
        <dbReference type="EMBL" id="CAE7211723.1"/>
    </source>
</evidence>
<name>A0A812JQF5_SYMPI</name>
<dbReference type="Proteomes" id="UP000649617">
    <property type="component" value="Unassembled WGS sequence"/>
</dbReference>
<accession>A0A812JQF5</accession>
<comment type="caution">
    <text evidence="1">The sequence shown here is derived from an EMBL/GenBank/DDBJ whole genome shotgun (WGS) entry which is preliminary data.</text>
</comment>
<reference evidence="1" key="1">
    <citation type="submission" date="2021-02" db="EMBL/GenBank/DDBJ databases">
        <authorList>
            <person name="Dougan E. K."/>
            <person name="Rhodes N."/>
            <person name="Thang M."/>
            <person name="Chan C."/>
        </authorList>
    </citation>
    <scope>NUCLEOTIDE SEQUENCE</scope>
</reference>
<proteinExistence type="predicted"/>
<protein>
    <submittedName>
        <fullName evidence="1">Uncharacterized protein</fullName>
    </submittedName>
</protein>
<evidence type="ECO:0000313" key="2">
    <source>
        <dbReference type="Proteomes" id="UP000649617"/>
    </source>
</evidence>
<sequence>MVEEITSVFGDWLPALSAQQNGDPNAVKAAVERKVMNPSKQFVFQRWNPKEQKLEQDPDRSALSVEQIQQLLQELGTCCKDSIITKFNSVRKMKKEPEENEKAVFVVEIALRSPEAHRAQELLTQLANCTVWNLVQRKCAHRP</sequence>
<dbReference type="EMBL" id="CAJNIZ010002546">
    <property type="protein sequence ID" value="CAE7211723.1"/>
    <property type="molecule type" value="Genomic_DNA"/>
</dbReference>
<organism evidence="1 2">
    <name type="scientific">Symbiodinium pilosum</name>
    <name type="common">Dinoflagellate</name>
    <dbReference type="NCBI Taxonomy" id="2952"/>
    <lineage>
        <taxon>Eukaryota</taxon>
        <taxon>Sar</taxon>
        <taxon>Alveolata</taxon>
        <taxon>Dinophyceae</taxon>
        <taxon>Suessiales</taxon>
        <taxon>Symbiodiniaceae</taxon>
        <taxon>Symbiodinium</taxon>
    </lineage>
</organism>
<dbReference type="AlphaFoldDB" id="A0A812JQF5"/>
<gene>
    <name evidence="1" type="ORF">SPIL2461_LOCUS2341</name>
</gene>
<keyword evidence="2" id="KW-1185">Reference proteome</keyword>